<protein>
    <submittedName>
        <fullName evidence="5">Coenzyme F420 hydrogenase/dehydrogenase beta subunit domain protein</fullName>
    </submittedName>
</protein>
<name>D5VSI0_METIM</name>
<dbReference type="InterPro" id="IPR017900">
    <property type="entry name" value="4Fe4S_Fe_S_CS"/>
</dbReference>
<keyword evidence="3" id="KW-0411">Iron-sulfur</keyword>
<dbReference type="Pfam" id="PF04432">
    <property type="entry name" value="FrhB_FdhB_C"/>
    <property type="match status" value="1"/>
</dbReference>
<dbReference type="InterPro" id="IPR017896">
    <property type="entry name" value="4Fe4S_Fe-S-bd"/>
</dbReference>
<evidence type="ECO:0000259" key="4">
    <source>
        <dbReference type="PROSITE" id="PS51379"/>
    </source>
</evidence>
<dbReference type="Proteomes" id="UP000002061">
    <property type="component" value="Chromosome"/>
</dbReference>
<dbReference type="Gene3D" id="3.30.70.20">
    <property type="match status" value="1"/>
</dbReference>
<evidence type="ECO:0000256" key="2">
    <source>
        <dbReference type="ARBA" id="ARBA00023004"/>
    </source>
</evidence>
<dbReference type="InterPro" id="IPR007525">
    <property type="entry name" value="FrhB_FdhB_C"/>
</dbReference>
<dbReference type="HOGENOM" id="CLU_037958_0_0_2"/>
<proteinExistence type="predicted"/>
<dbReference type="STRING" id="573063.Metin_0869"/>
<dbReference type="InterPro" id="IPR007516">
    <property type="entry name" value="Co_F420_Hydgase/DH_bsu_N"/>
</dbReference>
<keyword evidence="2" id="KW-0408">Iron</keyword>
<accession>D5VSI0</accession>
<reference evidence="5" key="1">
    <citation type="submission" date="2010-04" db="EMBL/GenBank/DDBJ databases">
        <title>Complete sequence of Methanocaldococcus infernus ME.</title>
        <authorList>
            <consortium name="US DOE Joint Genome Institute"/>
            <person name="Lucas S."/>
            <person name="Copeland A."/>
            <person name="Lapidus A."/>
            <person name="Cheng J.-F."/>
            <person name="Bruce D."/>
            <person name="Goodwin L."/>
            <person name="Pitluck S."/>
            <person name="Munk A.C."/>
            <person name="Detter J.C."/>
            <person name="Han C."/>
            <person name="Tapia R."/>
            <person name="Land M."/>
            <person name="Hauser L."/>
            <person name="Kyrpides N."/>
            <person name="Mikhailova N."/>
            <person name="Sieprawska-Lupa M."/>
            <person name="Whitman W.B."/>
            <person name="Woyke T."/>
        </authorList>
    </citation>
    <scope>NUCLEOTIDE SEQUENCE [LARGE SCALE GENOMIC DNA]</scope>
    <source>
        <strain evidence="5">ME</strain>
    </source>
</reference>
<dbReference type="GO" id="GO:0046872">
    <property type="term" value="F:metal ion binding"/>
    <property type="evidence" value="ECO:0007669"/>
    <property type="project" value="UniProtKB-KW"/>
</dbReference>
<dbReference type="PANTHER" id="PTHR31332:SF0">
    <property type="entry name" value="7-HYDROXYMETHYL CHLOROPHYLL A REDUCTASE, CHLOROPLASTIC"/>
    <property type="match status" value="1"/>
</dbReference>
<dbReference type="SUPFAM" id="SSF54862">
    <property type="entry name" value="4Fe-4S ferredoxins"/>
    <property type="match status" value="1"/>
</dbReference>
<evidence type="ECO:0000313" key="5">
    <source>
        <dbReference type="EMBL" id="ADG13533.1"/>
    </source>
</evidence>
<keyword evidence="6" id="KW-1185">Reference proteome</keyword>
<gene>
    <name evidence="5" type="ordered locus">Metin_0869</name>
</gene>
<feature type="domain" description="4Fe-4S ferredoxin-type" evidence="4">
    <location>
        <begin position="8"/>
        <end position="37"/>
    </location>
</feature>
<dbReference type="GeneID" id="9131883"/>
<dbReference type="PROSITE" id="PS00198">
    <property type="entry name" value="4FE4S_FER_1"/>
    <property type="match status" value="1"/>
</dbReference>
<keyword evidence="1" id="KW-0479">Metal-binding</keyword>
<dbReference type="GO" id="GO:0051536">
    <property type="term" value="F:iron-sulfur cluster binding"/>
    <property type="evidence" value="ECO:0007669"/>
    <property type="project" value="UniProtKB-KW"/>
</dbReference>
<dbReference type="OrthoDB" id="38261at2157"/>
<evidence type="ECO:0000256" key="1">
    <source>
        <dbReference type="ARBA" id="ARBA00022723"/>
    </source>
</evidence>
<dbReference type="KEGG" id="mif:Metin_0869"/>
<dbReference type="GO" id="GO:0052592">
    <property type="term" value="F:oxidoreductase activity, acting on CH or CH2 groups, with an iron-sulfur protein as acceptor"/>
    <property type="evidence" value="ECO:0007669"/>
    <property type="project" value="TreeGrafter"/>
</dbReference>
<dbReference type="EMBL" id="CP002009">
    <property type="protein sequence ID" value="ADG13533.1"/>
    <property type="molecule type" value="Genomic_DNA"/>
</dbReference>
<dbReference type="PANTHER" id="PTHR31332">
    <property type="entry name" value="7-HYDROXYMETHYL CHLOROPHYLL A REDUCTASE, CHLOROPLASTIC"/>
    <property type="match status" value="1"/>
</dbReference>
<evidence type="ECO:0000313" key="6">
    <source>
        <dbReference type="Proteomes" id="UP000002061"/>
    </source>
</evidence>
<evidence type="ECO:0000256" key="3">
    <source>
        <dbReference type="ARBA" id="ARBA00023014"/>
    </source>
</evidence>
<dbReference type="Pfam" id="PF00037">
    <property type="entry name" value="Fer4"/>
    <property type="match status" value="1"/>
</dbReference>
<sequence length="352" mass="40070">MRSYKDLEREVWLKNRCSGCGACTAVCPANNLYFKEESPVKFNCTECYCEIVPPEDIEHPISAEFCKTTVYDVPCGACHDACPRVEVREMEDKYLGIYRAKSKLEIKNAQNGGVVSAILINALEEELIDGAIVIKQDNWTLEPISYLATTKEEVVKAAGSKYLRKVSPLNALKKAVMEEKLERLAIVGTPCIIEAMAKIQSSVNDLLKPFRKAIRLKISLFCFEIYDYAKMLKKLEEEGINPWDIKKMEIERGKFLLYLVDGFIKEYKIKELDPVMREGCKSCIDFTGLYSDISVGNVGTPEGYSTVIIRNKWGEGFFKRACYNGLIDFDSSVKIEEIKKLAELKMKRKNYK</sequence>
<dbReference type="AlphaFoldDB" id="D5VSI0"/>
<dbReference type="eggNOG" id="arCOG02650">
    <property type="taxonomic scope" value="Archaea"/>
</dbReference>
<dbReference type="Pfam" id="PF04422">
    <property type="entry name" value="FrhB_FdhB_N"/>
    <property type="match status" value="1"/>
</dbReference>
<dbReference type="InterPro" id="IPR045220">
    <property type="entry name" value="FRHB/FDHB/HCAR-like"/>
</dbReference>
<dbReference type="PROSITE" id="PS51379">
    <property type="entry name" value="4FE4S_FER_2"/>
    <property type="match status" value="1"/>
</dbReference>
<dbReference type="RefSeq" id="WP_013100279.1">
    <property type="nucleotide sequence ID" value="NC_014122.1"/>
</dbReference>
<organism evidence="5 6">
    <name type="scientific">Methanocaldococcus infernus (strain DSM 11812 / JCM 15783 / ME)</name>
    <dbReference type="NCBI Taxonomy" id="573063"/>
    <lineage>
        <taxon>Archaea</taxon>
        <taxon>Methanobacteriati</taxon>
        <taxon>Methanobacteriota</taxon>
        <taxon>Methanomada group</taxon>
        <taxon>Methanococci</taxon>
        <taxon>Methanococcales</taxon>
        <taxon>Methanocaldococcaceae</taxon>
        <taxon>Methanocaldococcus</taxon>
    </lineage>
</organism>